<sequence length="410" mass="44971">MKRKKQLIMSLVISSLMVSSFIPTVTAKADTGWNLAWSDEFNGTSINTSNWKYETGGDGWGNNELEYYTNRSENARIENGNLVIEARKENYNGMNYTSARLKSQGLKNWTYGKVEARMKLPAGQGVWPAFWMLGENISQVSWPKCGEIDIMEHINNESAIHGTIHWDSTGNNTHAQYGAASPNIDVTQYHVYSIEWDASSIKWFVDGTQYLEANIANNINGTDEFHKPFFILFNLAIGGNWPGNPDGSTPFPAKMYVDYVRVYQHGDNNQTPAPTAPAVPSGLSAAASNQSSINVSWNASSGATGYDLKVDNNIISNVTSPYVNSGLTENSTHTYAVRAKNANGTSSWSNSISATTKASSNPTTGSWAPNTAYKVGDIVSYNGKNYKCIQAHTSLVGWEPSNVPALWVLI</sequence>
<dbReference type="Pfam" id="PF00041">
    <property type="entry name" value="fn3"/>
    <property type="match status" value="1"/>
</dbReference>
<dbReference type="Proteomes" id="UP000821656">
    <property type="component" value="Unassembled WGS sequence"/>
</dbReference>
<dbReference type="InterPro" id="IPR013783">
    <property type="entry name" value="Ig-like_fold"/>
</dbReference>
<dbReference type="InterPro" id="IPR003961">
    <property type="entry name" value="FN3_dom"/>
</dbReference>
<name>A0A9Q5CM11_CLOBE</name>
<feature type="chain" id="PRO_5043273582" evidence="3">
    <location>
        <begin position="30"/>
        <end position="410"/>
    </location>
</feature>
<evidence type="ECO:0000256" key="2">
    <source>
        <dbReference type="ARBA" id="ARBA00022801"/>
    </source>
</evidence>
<dbReference type="SMART" id="SM00495">
    <property type="entry name" value="ChtBD3"/>
    <property type="match status" value="1"/>
</dbReference>
<dbReference type="SUPFAM" id="SSF49899">
    <property type="entry name" value="Concanavalin A-like lectins/glucanases"/>
    <property type="match status" value="1"/>
</dbReference>
<keyword evidence="3" id="KW-0732">Signal</keyword>
<dbReference type="PANTHER" id="PTHR10963:SF55">
    <property type="entry name" value="GLYCOSIDE HYDROLASE FAMILY 16 PROTEIN"/>
    <property type="match status" value="1"/>
</dbReference>
<dbReference type="GO" id="GO:0005975">
    <property type="term" value="P:carbohydrate metabolic process"/>
    <property type="evidence" value="ECO:0007669"/>
    <property type="project" value="InterPro"/>
</dbReference>
<dbReference type="InterPro" id="IPR050546">
    <property type="entry name" value="Glycosyl_Hydrlase_16"/>
</dbReference>
<dbReference type="InterPro" id="IPR036573">
    <property type="entry name" value="CBM_sf_5/12"/>
</dbReference>
<dbReference type="Gene3D" id="2.60.40.10">
    <property type="entry name" value="Immunoglobulins"/>
    <property type="match status" value="1"/>
</dbReference>
<dbReference type="PROSITE" id="PS51762">
    <property type="entry name" value="GH16_2"/>
    <property type="match status" value="1"/>
</dbReference>
<dbReference type="InterPro" id="IPR036116">
    <property type="entry name" value="FN3_sf"/>
</dbReference>
<dbReference type="Pfam" id="PF00722">
    <property type="entry name" value="Glyco_hydro_16"/>
    <property type="match status" value="1"/>
</dbReference>
<dbReference type="Pfam" id="PF02839">
    <property type="entry name" value="CBM_5_12"/>
    <property type="match status" value="1"/>
</dbReference>
<comment type="caution">
    <text evidence="6">The sequence shown here is derived from an EMBL/GenBank/DDBJ whole genome shotgun (WGS) entry which is preliminary data.</text>
</comment>
<reference evidence="6" key="1">
    <citation type="submission" date="2020-05" db="EMBL/GenBank/DDBJ databases">
        <title>Genomic insights into acetone-butanol-ethanol (ABE) fermentation by sequencing solventogenic clostridia strains.</title>
        <authorList>
            <person name="Brown S."/>
        </authorList>
    </citation>
    <scope>NUCLEOTIDE SEQUENCE</scope>
    <source>
        <strain evidence="6">DJ126</strain>
    </source>
</reference>
<evidence type="ECO:0000313" key="6">
    <source>
        <dbReference type="EMBL" id="NRV11444.1"/>
    </source>
</evidence>
<dbReference type="AlphaFoldDB" id="A0A9Q5CM11"/>
<dbReference type="CDD" id="cd08023">
    <property type="entry name" value="GH16_laminarinase_like"/>
    <property type="match status" value="1"/>
</dbReference>
<dbReference type="SUPFAM" id="SSF49265">
    <property type="entry name" value="Fibronectin type III"/>
    <property type="match status" value="1"/>
</dbReference>
<dbReference type="InterPro" id="IPR013320">
    <property type="entry name" value="ConA-like_dom_sf"/>
</dbReference>
<comment type="similarity">
    <text evidence="1">Belongs to the glycosyl hydrolase 16 family.</text>
</comment>
<feature type="domain" description="Fibronectin type-III" evidence="4">
    <location>
        <begin position="279"/>
        <end position="359"/>
    </location>
</feature>
<dbReference type="EMBL" id="JABSXK010000001">
    <property type="protein sequence ID" value="NRV11444.1"/>
    <property type="molecule type" value="Genomic_DNA"/>
</dbReference>
<dbReference type="RefSeq" id="WP_077307231.1">
    <property type="nucleotide sequence ID" value="NZ_CP016090.1"/>
</dbReference>
<evidence type="ECO:0000256" key="1">
    <source>
        <dbReference type="ARBA" id="ARBA00006865"/>
    </source>
</evidence>
<feature type="signal peptide" evidence="3">
    <location>
        <begin position="1"/>
        <end position="29"/>
    </location>
</feature>
<dbReference type="SMART" id="SM00060">
    <property type="entry name" value="FN3"/>
    <property type="match status" value="1"/>
</dbReference>
<gene>
    <name evidence="6" type="ORF">DFH45_004407</name>
</gene>
<organism evidence="6 7">
    <name type="scientific">Clostridium beijerinckii</name>
    <name type="common">Clostridium MP</name>
    <dbReference type="NCBI Taxonomy" id="1520"/>
    <lineage>
        <taxon>Bacteria</taxon>
        <taxon>Bacillati</taxon>
        <taxon>Bacillota</taxon>
        <taxon>Clostridia</taxon>
        <taxon>Eubacteriales</taxon>
        <taxon>Clostridiaceae</taxon>
        <taxon>Clostridium</taxon>
    </lineage>
</organism>
<keyword evidence="2" id="KW-0378">Hydrolase</keyword>
<evidence type="ECO:0000259" key="5">
    <source>
        <dbReference type="PROSITE" id="PS51762"/>
    </source>
</evidence>
<dbReference type="Gene3D" id="2.60.120.200">
    <property type="match status" value="1"/>
</dbReference>
<dbReference type="InterPro" id="IPR000757">
    <property type="entry name" value="Beta-glucanase-like"/>
</dbReference>
<dbReference type="GO" id="GO:0004553">
    <property type="term" value="F:hydrolase activity, hydrolyzing O-glycosyl compounds"/>
    <property type="evidence" value="ECO:0007669"/>
    <property type="project" value="InterPro"/>
</dbReference>
<evidence type="ECO:0000259" key="4">
    <source>
        <dbReference type="PROSITE" id="PS50853"/>
    </source>
</evidence>
<dbReference type="PANTHER" id="PTHR10963">
    <property type="entry name" value="GLYCOSYL HYDROLASE-RELATED"/>
    <property type="match status" value="1"/>
</dbReference>
<accession>A0A9Q5CM11</accession>
<protein>
    <submittedName>
        <fullName evidence="6">Beta-glucanase (GH16 family)</fullName>
    </submittedName>
</protein>
<dbReference type="CDD" id="cd12214">
    <property type="entry name" value="ChiA1_BD"/>
    <property type="match status" value="1"/>
</dbReference>
<dbReference type="PROSITE" id="PS50853">
    <property type="entry name" value="FN3"/>
    <property type="match status" value="1"/>
</dbReference>
<dbReference type="CDD" id="cd00063">
    <property type="entry name" value="FN3"/>
    <property type="match status" value="1"/>
</dbReference>
<evidence type="ECO:0000256" key="3">
    <source>
        <dbReference type="SAM" id="SignalP"/>
    </source>
</evidence>
<evidence type="ECO:0000313" key="7">
    <source>
        <dbReference type="Proteomes" id="UP000821656"/>
    </source>
</evidence>
<dbReference type="SUPFAM" id="SSF51055">
    <property type="entry name" value="Carbohydrate binding domain"/>
    <property type="match status" value="1"/>
</dbReference>
<dbReference type="GO" id="GO:0005576">
    <property type="term" value="C:extracellular region"/>
    <property type="evidence" value="ECO:0007669"/>
    <property type="project" value="InterPro"/>
</dbReference>
<proteinExistence type="inferred from homology"/>
<dbReference type="Gene3D" id="2.10.10.20">
    <property type="entry name" value="Carbohydrate-binding module superfamily 5/12"/>
    <property type="match status" value="1"/>
</dbReference>
<dbReference type="GO" id="GO:0030246">
    <property type="term" value="F:carbohydrate binding"/>
    <property type="evidence" value="ECO:0007669"/>
    <property type="project" value="InterPro"/>
</dbReference>
<dbReference type="InterPro" id="IPR003610">
    <property type="entry name" value="CBM5/12"/>
</dbReference>
<feature type="domain" description="GH16" evidence="5">
    <location>
        <begin position="15"/>
        <end position="268"/>
    </location>
</feature>